<reference evidence="10" key="2">
    <citation type="submission" date="2021-08" db="EMBL/GenBank/DDBJ databases">
        <authorList>
            <person name="Tani A."/>
            <person name="Ola A."/>
            <person name="Ogura Y."/>
            <person name="Katsura K."/>
            <person name="Hayashi T."/>
        </authorList>
    </citation>
    <scope>NUCLEOTIDE SEQUENCE</scope>
    <source>
        <strain evidence="10">DSM 23632</strain>
    </source>
</reference>
<evidence type="ECO:0000256" key="8">
    <source>
        <dbReference type="SAM" id="SignalP"/>
    </source>
</evidence>
<evidence type="ECO:0000256" key="3">
    <source>
        <dbReference type="ARBA" id="ARBA00022553"/>
    </source>
</evidence>
<dbReference type="SMART" id="SM00091">
    <property type="entry name" value="PAS"/>
    <property type="match status" value="3"/>
</dbReference>
<keyword evidence="3" id="KW-0597">Phosphoprotein</keyword>
<evidence type="ECO:0000313" key="11">
    <source>
        <dbReference type="Proteomes" id="UP001055057"/>
    </source>
</evidence>
<dbReference type="SUPFAM" id="SSF47384">
    <property type="entry name" value="Homodimeric domain of signal transducing histidine kinase"/>
    <property type="match status" value="1"/>
</dbReference>
<feature type="chain" id="PRO_5046731234" description="histidine kinase" evidence="8">
    <location>
        <begin position="30"/>
        <end position="857"/>
    </location>
</feature>
<dbReference type="RefSeq" id="WP_238181887.1">
    <property type="nucleotide sequence ID" value="NZ_BPRB01000073.1"/>
</dbReference>
<keyword evidence="5" id="KW-0418">Kinase</keyword>
<evidence type="ECO:0000256" key="5">
    <source>
        <dbReference type="ARBA" id="ARBA00022777"/>
    </source>
</evidence>
<keyword evidence="8" id="KW-0732">Signal</keyword>
<dbReference type="SMART" id="SM00388">
    <property type="entry name" value="HisKA"/>
    <property type="match status" value="1"/>
</dbReference>
<dbReference type="Gene3D" id="3.30.450.20">
    <property type="entry name" value="PAS domain"/>
    <property type="match status" value="2"/>
</dbReference>
<dbReference type="PROSITE" id="PS50109">
    <property type="entry name" value="HIS_KIN"/>
    <property type="match status" value="1"/>
</dbReference>
<dbReference type="Proteomes" id="UP001055057">
    <property type="component" value="Unassembled WGS sequence"/>
</dbReference>
<dbReference type="InterPro" id="IPR003594">
    <property type="entry name" value="HATPase_dom"/>
</dbReference>
<evidence type="ECO:0000256" key="2">
    <source>
        <dbReference type="ARBA" id="ARBA00012438"/>
    </source>
</evidence>
<dbReference type="CDD" id="cd00075">
    <property type="entry name" value="HATPase"/>
    <property type="match status" value="1"/>
</dbReference>
<dbReference type="SUPFAM" id="SSF55785">
    <property type="entry name" value="PYP-like sensor domain (PAS domain)"/>
    <property type="match status" value="2"/>
</dbReference>
<keyword evidence="7" id="KW-0812">Transmembrane</keyword>
<dbReference type="PANTHER" id="PTHR43711:SF31">
    <property type="entry name" value="HISTIDINE KINASE"/>
    <property type="match status" value="1"/>
</dbReference>
<comment type="caution">
    <text evidence="10">The sequence shown here is derived from an EMBL/GenBank/DDBJ whole genome shotgun (WGS) entry which is preliminary data.</text>
</comment>
<dbReference type="Gene3D" id="1.10.287.130">
    <property type="match status" value="1"/>
</dbReference>
<dbReference type="InterPro" id="IPR004358">
    <property type="entry name" value="Sig_transdc_His_kin-like_C"/>
</dbReference>
<evidence type="ECO:0000313" key="10">
    <source>
        <dbReference type="EMBL" id="GJE59304.1"/>
    </source>
</evidence>
<dbReference type="InterPro" id="IPR035965">
    <property type="entry name" value="PAS-like_dom_sf"/>
</dbReference>
<keyword evidence="6" id="KW-0902">Two-component regulatory system</keyword>
<feature type="transmembrane region" description="Helical" evidence="7">
    <location>
        <begin position="45"/>
        <end position="70"/>
    </location>
</feature>
<evidence type="ECO:0000256" key="7">
    <source>
        <dbReference type="SAM" id="Phobius"/>
    </source>
</evidence>
<evidence type="ECO:0000256" key="4">
    <source>
        <dbReference type="ARBA" id="ARBA00022679"/>
    </source>
</evidence>
<protein>
    <recommendedName>
        <fullName evidence="2">histidine kinase</fullName>
        <ecNumber evidence="2">2.7.13.3</ecNumber>
    </recommendedName>
</protein>
<dbReference type="PRINTS" id="PR00344">
    <property type="entry name" value="BCTRLSENSOR"/>
</dbReference>
<dbReference type="SMART" id="SM00387">
    <property type="entry name" value="HATPase_c"/>
    <property type="match status" value="1"/>
</dbReference>
<dbReference type="Gene3D" id="3.30.565.10">
    <property type="entry name" value="Histidine kinase-like ATPase, C-terminal domain"/>
    <property type="match status" value="1"/>
</dbReference>
<dbReference type="InterPro" id="IPR003661">
    <property type="entry name" value="HisK_dim/P_dom"/>
</dbReference>
<keyword evidence="11" id="KW-1185">Reference proteome</keyword>
<feature type="signal peptide" evidence="8">
    <location>
        <begin position="1"/>
        <end position="29"/>
    </location>
</feature>
<dbReference type="InterPro" id="IPR005467">
    <property type="entry name" value="His_kinase_dom"/>
</dbReference>
<sequence length="857" mass="93154">MGVERTARLRAGAGALSFAALGASHAACAAEAGPEGPAWTIGRQMHNVAGVAVLAGLVAFAVILSLLHLYERSRWTRRERELAVALDALRGAHDRAEMLLNAEHQVIVTWDGRSEPVIEGEVGLAFDGARTAAGSARRVLAFGTWLVPADAGAVEAAVEALRARGTGFRIHLRSQSGRSIEAQGQAVAGRALLRLRETTEERREIADLRETLDEARRGLSALAGLLDAVPQPVWRRNREGGLAWVNTAYVAAVEAGSREAALQAGIELLDRSARETIARDDAARRTGTARAAMRLSAVVAGSRRMLDVFESAQESGRVGIAVDVSELESVRADLQLQMNANVRTLDQLPTAVAMFDDRQRLIFHNAAYRQLWDLDAAFLDGRPLDGEILDRLRAARKLEEQADFRAWKQGVLAAYRAVEANETWWHLPDGRTLRVVADPNPQGGLTYLFDDVTDRMKAESRYNALRKVQSETLDTLKEPVAVFASDGRITFWNRAFATVWRLDPAMLEQRPRVEAVIEICRILAPAEEPWLDIRDAVVGLESRVGLACRLEVVDGTVLDCAAQPLPEGATLLTLVDVTASVNVERALTEKNEALEKAAQLRDTFVHHVSYELRSPLTNIIGFTQLLGDETVGALNERQREYSEHIMRSSGALLVIINDILDLASIDAGSLELQREMVDVQTTIEGAVRGIEDRLAESEITLFRDVPEDIGSVHADGKRVRQILFNLLSNAVGFSSAGQRVEVRARRTQDELVLSVRDFGRGMPPEVASHVFDRFESHTLGTRHRGVGLGLSIVRSFVELHGGRIGLETAPGAGTCVTCTFPLVKPGALAPPAEQAPGEAIGTPAPRGAYAAPVASVI</sequence>
<dbReference type="InterPro" id="IPR036097">
    <property type="entry name" value="HisK_dim/P_sf"/>
</dbReference>
<dbReference type="EMBL" id="BPRB01000073">
    <property type="protein sequence ID" value="GJE59304.1"/>
    <property type="molecule type" value="Genomic_DNA"/>
</dbReference>
<dbReference type="InterPro" id="IPR000014">
    <property type="entry name" value="PAS"/>
</dbReference>
<keyword evidence="4" id="KW-0808">Transferase</keyword>
<evidence type="ECO:0000256" key="1">
    <source>
        <dbReference type="ARBA" id="ARBA00000085"/>
    </source>
</evidence>
<organism evidence="10 11">
    <name type="scientific">Methylobacterium trifolii</name>
    <dbReference type="NCBI Taxonomy" id="1003092"/>
    <lineage>
        <taxon>Bacteria</taxon>
        <taxon>Pseudomonadati</taxon>
        <taxon>Pseudomonadota</taxon>
        <taxon>Alphaproteobacteria</taxon>
        <taxon>Hyphomicrobiales</taxon>
        <taxon>Methylobacteriaceae</taxon>
        <taxon>Methylobacterium</taxon>
    </lineage>
</organism>
<dbReference type="Pfam" id="PF00512">
    <property type="entry name" value="HisKA"/>
    <property type="match status" value="1"/>
</dbReference>
<dbReference type="EC" id="2.7.13.3" evidence="2"/>
<dbReference type="InterPro" id="IPR050736">
    <property type="entry name" value="Sensor_HK_Regulatory"/>
</dbReference>
<gene>
    <name evidence="10" type="primary">divL</name>
    <name evidence="10" type="ORF">MPOCJGCO_1392</name>
</gene>
<name>A0ABQ4TWP7_9HYPH</name>
<reference evidence="10" key="1">
    <citation type="journal article" date="2021" name="Front. Microbiol.">
        <title>Comprehensive Comparative Genomics and Phenotyping of Methylobacterium Species.</title>
        <authorList>
            <person name="Alessa O."/>
            <person name="Ogura Y."/>
            <person name="Fujitani Y."/>
            <person name="Takami H."/>
            <person name="Hayashi T."/>
            <person name="Sahin N."/>
            <person name="Tani A."/>
        </authorList>
    </citation>
    <scope>NUCLEOTIDE SEQUENCE</scope>
    <source>
        <strain evidence="10">DSM 23632</strain>
    </source>
</reference>
<keyword evidence="7" id="KW-1133">Transmembrane helix</keyword>
<dbReference type="PANTHER" id="PTHR43711">
    <property type="entry name" value="TWO-COMPONENT HISTIDINE KINASE"/>
    <property type="match status" value="1"/>
</dbReference>
<dbReference type="Pfam" id="PF12860">
    <property type="entry name" value="PAS_7"/>
    <property type="match status" value="2"/>
</dbReference>
<keyword evidence="7" id="KW-0472">Membrane</keyword>
<dbReference type="InterPro" id="IPR036890">
    <property type="entry name" value="HATPase_C_sf"/>
</dbReference>
<dbReference type="Pfam" id="PF02518">
    <property type="entry name" value="HATPase_c"/>
    <property type="match status" value="1"/>
</dbReference>
<dbReference type="SUPFAM" id="SSF55874">
    <property type="entry name" value="ATPase domain of HSP90 chaperone/DNA topoisomerase II/histidine kinase"/>
    <property type="match status" value="1"/>
</dbReference>
<feature type="domain" description="Histidine kinase" evidence="9">
    <location>
        <begin position="607"/>
        <end position="824"/>
    </location>
</feature>
<dbReference type="CDD" id="cd00082">
    <property type="entry name" value="HisKA"/>
    <property type="match status" value="1"/>
</dbReference>
<comment type="catalytic activity">
    <reaction evidence="1">
        <text>ATP + protein L-histidine = ADP + protein N-phospho-L-histidine.</text>
        <dbReference type="EC" id="2.7.13.3"/>
    </reaction>
</comment>
<evidence type="ECO:0000259" key="9">
    <source>
        <dbReference type="PROSITE" id="PS50109"/>
    </source>
</evidence>
<evidence type="ECO:0000256" key="6">
    <source>
        <dbReference type="ARBA" id="ARBA00023012"/>
    </source>
</evidence>
<accession>A0ABQ4TWP7</accession>
<proteinExistence type="predicted"/>